<dbReference type="EMBL" id="CM044708">
    <property type="protein sequence ID" value="KAI5650868.1"/>
    <property type="molecule type" value="Genomic_DNA"/>
</dbReference>
<comment type="caution">
    <text evidence="1">The sequence shown here is derived from an EMBL/GenBank/DDBJ whole genome shotgun (WGS) entry which is preliminary data.</text>
</comment>
<protein>
    <submittedName>
        <fullName evidence="1">Uncharacterized protein</fullName>
    </submittedName>
</protein>
<organism evidence="1 2">
    <name type="scientific">Catharanthus roseus</name>
    <name type="common">Madagascar periwinkle</name>
    <name type="synonym">Vinca rosea</name>
    <dbReference type="NCBI Taxonomy" id="4058"/>
    <lineage>
        <taxon>Eukaryota</taxon>
        <taxon>Viridiplantae</taxon>
        <taxon>Streptophyta</taxon>
        <taxon>Embryophyta</taxon>
        <taxon>Tracheophyta</taxon>
        <taxon>Spermatophyta</taxon>
        <taxon>Magnoliopsida</taxon>
        <taxon>eudicotyledons</taxon>
        <taxon>Gunneridae</taxon>
        <taxon>Pentapetalae</taxon>
        <taxon>asterids</taxon>
        <taxon>lamiids</taxon>
        <taxon>Gentianales</taxon>
        <taxon>Apocynaceae</taxon>
        <taxon>Rauvolfioideae</taxon>
        <taxon>Vinceae</taxon>
        <taxon>Catharanthinae</taxon>
        <taxon>Catharanthus</taxon>
    </lineage>
</organism>
<sequence>MASVVTFTEEFTSSIAAPRLFKALILDGDNLLPKIVPQAIKSIEIIEGNGGPGTIKQMNFGEGSQVKFVKHRVDVLDKEKMTYVYTLIDGGELMDKIESITYEMKLETSTDGGSKGTNISKYQPKPGVEIKEEQIKAGKEKASGVFKAVEAYLLANPDAYV</sequence>
<gene>
    <name evidence="1" type="ORF">M9H77_36873</name>
</gene>
<name>A0ACB9ZTD6_CATRO</name>
<reference evidence="2" key="1">
    <citation type="journal article" date="2023" name="Nat. Plants">
        <title>Single-cell RNA sequencing provides a high-resolution roadmap for understanding the multicellular compartmentation of specialized metabolism.</title>
        <authorList>
            <person name="Sun S."/>
            <person name="Shen X."/>
            <person name="Li Y."/>
            <person name="Li Y."/>
            <person name="Wang S."/>
            <person name="Li R."/>
            <person name="Zhang H."/>
            <person name="Shen G."/>
            <person name="Guo B."/>
            <person name="Wei J."/>
            <person name="Xu J."/>
            <person name="St-Pierre B."/>
            <person name="Chen S."/>
            <person name="Sun C."/>
        </authorList>
    </citation>
    <scope>NUCLEOTIDE SEQUENCE [LARGE SCALE GENOMIC DNA]</scope>
</reference>
<accession>A0ACB9ZTD6</accession>
<keyword evidence="2" id="KW-1185">Reference proteome</keyword>
<evidence type="ECO:0000313" key="1">
    <source>
        <dbReference type="EMBL" id="KAI5650868.1"/>
    </source>
</evidence>
<evidence type="ECO:0000313" key="2">
    <source>
        <dbReference type="Proteomes" id="UP001060085"/>
    </source>
</evidence>
<dbReference type="Proteomes" id="UP001060085">
    <property type="component" value="Linkage Group LG08"/>
</dbReference>
<proteinExistence type="predicted"/>